<evidence type="ECO:0000256" key="5">
    <source>
        <dbReference type="PIRSR" id="PIRSR000137-1"/>
    </source>
</evidence>
<dbReference type="GeneID" id="54586412"/>
<evidence type="ECO:0000313" key="9">
    <source>
        <dbReference type="EMBL" id="KAF2250928.1"/>
    </source>
</evidence>
<evidence type="ECO:0000256" key="3">
    <source>
        <dbReference type="ARBA" id="ARBA00022630"/>
    </source>
</evidence>
<dbReference type="OrthoDB" id="269227at2759"/>
<dbReference type="InterPro" id="IPR036188">
    <property type="entry name" value="FAD/NAD-bd_sf"/>
</dbReference>
<feature type="binding site" evidence="6">
    <location>
        <position position="240"/>
    </location>
    <ligand>
        <name>FAD</name>
        <dbReference type="ChEBI" id="CHEBI:57692"/>
    </ligand>
</feature>
<evidence type="ECO:0000259" key="7">
    <source>
        <dbReference type="Pfam" id="PF00732"/>
    </source>
</evidence>
<dbReference type="EMBL" id="ML987193">
    <property type="protein sequence ID" value="KAF2250928.1"/>
    <property type="molecule type" value="Genomic_DNA"/>
</dbReference>
<dbReference type="SUPFAM" id="SSF54373">
    <property type="entry name" value="FAD-linked reductases, C-terminal domain"/>
    <property type="match status" value="1"/>
</dbReference>
<evidence type="ECO:0000256" key="2">
    <source>
        <dbReference type="ARBA" id="ARBA00010790"/>
    </source>
</evidence>
<protein>
    <submittedName>
        <fullName evidence="9">GMC oxidoreductase</fullName>
    </submittedName>
</protein>
<feature type="binding site" evidence="6">
    <location>
        <begin position="569"/>
        <end position="570"/>
    </location>
    <ligand>
        <name>FAD</name>
        <dbReference type="ChEBI" id="CHEBI:57692"/>
    </ligand>
</feature>
<dbReference type="PANTHER" id="PTHR11552">
    <property type="entry name" value="GLUCOSE-METHANOL-CHOLINE GMC OXIDOREDUCTASE"/>
    <property type="match status" value="1"/>
</dbReference>
<feature type="active site" description="Proton acceptor" evidence="5">
    <location>
        <position position="568"/>
    </location>
</feature>
<dbReference type="Proteomes" id="UP000800094">
    <property type="component" value="Unassembled WGS sequence"/>
</dbReference>
<comment type="similarity">
    <text evidence="2">Belongs to the GMC oxidoreductase family.</text>
</comment>
<dbReference type="Gene3D" id="3.50.50.60">
    <property type="entry name" value="FAD/NAD(P)-binding domain"/>
    <property type="match status" value="1"/>
</dbReference>
<evidence type="ECO:0000313" key="10">
    <source>
        <dbReference type="Proteomes" id="UP000800094"/>
    </source>
</evidence>
<keyword evidence="4 6" id="KW-0274">FAD</keyword>
<dbReference type="Pfam" id="PF05199">
    <property type="entry name" value="GMC_oxred_C"/>
    <property type="match status" value="1"/>
</dbReference>
<dbReference type="AlphaFoldDB" id="A0A6A6ILI6"/>
<name>A0A6A6ILI6_9PLEO</name>
<dbReference type="GO" id="GO:0050660">
    <property type="term" value="F:flavin adenine dinucleotide binding"/>
    <property type="evidence" value="ECO:0007669"/>
    <property type="project" value="InterPro"/>
</dbReference>
<reference evidence="9" key="1">
    <citation type="journal article" date="2020" name="Stud. Mycol.">
        <title>101 Dothideomycetes genomes: a test case for predicting lifestyles and emergence of pathogens.</title>
        <authorList>
            <person name="Haridas S."/>
            <person name="Albert R."/>
            <person name="Binder M."/>
            <person name="Bloem J."/>
            <person name="Labutti K."/>
            <person name="Salamov A."/>
            <person name="Andreopoulos B."/>
            <person name="Baker S."/>
            <person name="Barry K."/>
            <person name="Bills G."/>
            <person name="Bluhm B."/>
            <person name="Cannon C."/>
            <person name="Castanera R."/>
            <person name="Culley D."/>
            <person name="Daum C."/>
            <person name="Ezra D."/>
            <person name="Gonzalez J."/>
            <person name="Henrissat B."/>
            <person name="Kuo A."/>
            <person name="Liang C."/>
            <person name="Lipzen A."/>
            <person name="Lutzoni F."/>
            <person name="Magnuson J."/>
            <person name="Mondo S."/>
            <person name="Nolan M."/>
            <person name="Ohm R."/>
            <person name="Pangilinan J."/>
            <person name="Park H.-J."/>
            <person name="Ramirez L."/>
            <person name="Alfaro M."/>
            <person name="Sun H."/>
            <person name="Tritt A."/>
            <person name="Yoshinaga Y."/>
            <person name="Zwiers L.-H."/>
            <person name="Turgeon B."/>
            <person name="Goodwin S."/>
            <person name="Spatafora J."/>
            <person name="Crous P."/>
            <person name="Grigoriev I."/>
        </authorList>
    </citation>
    <scope>NUCLEOTIDE SEQUENCE</scope>
    <source>
        <strain evidence="9">CBS 122368</strain>
    </source>
</reference>
<dbReference type="InterPro" id="IPR007867">
    <property type="entry name" value="GMC_OxRtase_C"/>
</dbReference>
<feature type="domain" description="Glucose-methanol-choline oxidoreductase N-terminal" evidence="7">
    <location>
        <begin position="15"/>
        <end position="319"/>
    </location>
</feature>
<dbReference type="InterPro" id="IPR012132">
    <property type="entry name" value="GMC_OxRdtase"/>
</dbReference>
<organism evidence="9 10">
    <name type="scientific">Trematosphaeria pertusa</name>
    <dbReference type="NCBI Taxonomy" id="390896"/>
    <lineage>
        <taxon>Eukaryota</taxon>
        <taxon>Fungi</taxon>
        <taxon>Dikarya</taxon>
        <taxon>Ascomycota</taxon>
        <taxon>Pezizomycotina</taxon>
        <taxon>Dothideomycetes</taxon>
        <taxon>Pleosporomycetidae</taxon>
        <taxon>Pleosporales</taxon>
        <taxon>Massarineae</taxon>
        <taxon>Trematosphaeriaceae</taxon>
        <taxon>Trematosphaeria</taxon>
    </lineage>
</organism>
<evidence type="ECO:0000256" key="1">
    <source>
        <dbReference type="ARBA" id="ARBA00001974"/>
    </source>
</evidence>
<feature type="active site" description="Proton acceptor" evidence="5">
    <location>
        <position position="524"/>
    </location>
</feature>
<evidence type="ECO:0000256" key="6">
    <source>
        <dbReference type="PIRSR" id="PIRSR000137-2"/>
    </source>
</evidence>
<proteinExistence type="inferred from homology"/>
<dbReference type="PANTHER" id="PTHR11552:SF147">
    <property type="entry name" value="CHOLINE DEHYDROGENASE, MITOCHONDRIAL"/>
    <property type="match status" value="1"/>
</dbReference>
<dbReference type="GO" id="GO:0016614">
    <property type="term" value="F:oxidoreductase activity, acting on CH-OH group of donors"/>
    <property type="evidence" value="ECO:0007669"/>
    <property type="project" value="InterPro"/>
</dbReference>
<comment type="cofactor">
    <cofactor evidence="1 6">
        <name>FAD</name>
        <dbReference type="ChEBI" id="CHEBI:57692"/>
    </cofactor>
</comment>
<sequence length="598" mass="66607">MTVDEKETMVAAEEYDFIICGGGTAGPAVAARLAEDPSLSILLIEAGKDNVDLENTQMVGGWWLNFDGPHDWNLLSAPHASTESRIQKLSRGKFLGGSSAVNGTLMVRGMRQDYEDWEAMGNPGWNAEAMWHYFNKSETFHPEPGFNTDWSSHGTSGPIHTSVHPNAPITDAVMRSFVHKGLPLVEDMFASGTTVNGCGHCTRSVWQGERMTGSEYLRDRFDPEKKWKHANLKVVFEHAVVRVLFNDDLRAVGVETLDEPAKEKKTFRCRKEVILSLGSYGSPKALLLSGIGPKEDLYEVGVQPRVDRPGVGRNLEDHLTVFVFYEAKQGTTDHLFQGPMFDKAREEWRTSRTGTLSRSHFGAFAFTRLDERLETHRLWNEELRKSLKATGRDPMGLLPNQPHVEYFTTERYAAPKHYANPPPAGKSAFANIIECFSPRSRGYVRLASKDPEENAIIHHNWLSDPLDVLVYAEACKLGAEIMLEGSGTKDLIRGPWPPGDKHTDFTTVGQWEKYVRDNATTCFHPSGTCKMGPDTDPGAVVDARLRVKGVSSLRIADCSIMPKLNNGHPQAVAYAIGEKCADMIKEDWSSMSKREAKL</sequence>
<dbReference type="Pfam" id="PF00732">
    <property type="entry name" value="GMC_oxred_N"/>
    <property type="match status" value="1"/>
</dbReference>
<dbReference type="RefSeq" id="XP_033685932.1">
    <property type="nucleotide sequence ID" value="XM_033833082.1"/>
</dbReference>
<dbReference type="SUPFAM" id="SSF51905">
    <property type="entry name" value="FAD/NAD(P)-binding domain"/>
    <property type="match status" value="1"/>
</dbReference>
<evidence type="ECO:0000259" key="8">
    <source>
        <dbReference type="Pfam" id="PF05199"/>
    </source>
</evidence>
<dbReference type="PIRSF" id="PIRSF000137">
    <property type="entry name" value="Alcohol_oxidase"/>
    <property type="match status" value="1"/>
</dbReference>
<evidence type="ECO:0000256" key="4">
    <source>
        <dbReference type="ARBA" id="ARBA00022827"/>
    </source>
</evidence>
<keyword evidence="10" id="KW-1185">Reference proteome</keyword>
<gene>
    <name evidence="9" type="ORF">BU26DRAFT_562891</name>
</gene>
<keyword evidence="3" id="KW-0285">Flavoprotein</keyword>
<dbReference type="InterPro" id="IPR000172">
    <property type="entry name" value="GMC_OxRdtase_N"/>
</dbReference>
<accession>A0A6A6ILI6</accession>
<dbReference type="Gene3D" id="3.30.560.10">
    <property type="entry name" value="Glucose Oxidase, domain 3"/>
    <property type="match status" value="1"/>
</dbReference>
<feature type="domain" description="Glucose-methanol-choline oxidoreductase C-terminal" evidence="8">
    <location>
        <begin position="438"/>
        <end position="577"/>
    </location>
</feature>